<dbReference type="EMBL" id="LPUF01000002">
    <property type="protein sequence ID" value="OQK15999.1"/>
    <property type="molecule type" value="Genomic_DNA"/>
</dbReference>
<dbReference type="PANTHER" id="PTHR46696">
    <property type="entry name" value="P450, PUTATIVE (EUROFUNG)-RELATED"/>
    <property type="match status" value="1"/>
</dbReference>
<dbReference type="GO" id="GO:0020037">
    <property type="term" value="F:heme binding"/>
    <property type="evidence" value="ECO:0007669"/>
    <property type="project" value="InterPro"/>
</dbReference>
<dbReference type="Gene3D" id="1.10.630.10">
    <property type="entry name" value="Cytochrome P450"/>
    <property type="match status" value="1"/>
</dbReference>
<proteinExistence type="inferred from homology"/>
<evidence type="ECO:0000313" key="3">
    <source>
        <dbReference type="Proteomes" id="UP000191980"/>
    </source>
</evidence>
<comment type="similarity">
    <text evidence="1">Belongs to the cytochrome P450 family.</text>
</comment>
<gene>
    <name evidence="2" type="ORF">AU255_12825</name>
</gene>
<dbReference type="RefSeq" id="WP_080523379.1">
    <property type="nucleotide sequence ID" value="NZ_LPUF01000002.1"/>
</dbReference>
<dbReference type="OrthoDB" id="7052847at2"/>
<keyword evidence="3" id="KW-1185">Reference proteome</keyword>
<dbReference type="InterPro" id="IPR002397">
    <property type="entry name" value="Cyt_P450_B"/>
</dbReference>
<evidence type="ECO:0000256" key="1">
    <source>
        <dbReference type="ARBA" id="ARBA00010617"/>
    </source>
</evidence>
<protein>
    <submittedName>
        <fullName evidence="2">Cytochrome</fullName>
    </submittedName>
</protein>
<organism evidence="2 3">
    <name type="scientific">Methyloprofundus sedimenti</name>
    <dbReference type="NCBI Taxonomy" id="1420851"/>
    <lineage>
        <taxon>Bacteria</taxon>
        <taxon>Pseudomonadati</taxon>
        <taxon>Pseudomonadota</taxon>
        <taxon>Gammaproteobacteria</taxon>
        <taxon>Methylococcales</taxon>
        <taxon>Methylococcaceae</taxon>
        <taxon>Methyloprofundus</taxon>
    </lineage>
</organism>
<dbReference type="PRINTS" id="PR00359">
    <property type="entry name" value="BP450"/>
</dbReference>
<dbReference type="STRING" id="1420851.AU255_12825"/>
<dbReference type="GO" id="GO:0016705">
    <property type="term" value="F:oxidoreductase activity, acting on paired donors, with incorporation or reduction of molecular oxygen"/>
    <property type="evidence" value="ECO:0007669"/>
    <property type="project" value="InterPro"/>
</dbReference>
<dbReference type="InterPro" id="IPR036396">
    <property type="entry name" value="Cyt_P450_sf"/>
</dbReference>
<dbReference type="AlphaFoldDB" id="A0A1V8M363"/>
<evidence type="ECO:0000313" key="2">
    <source>
        <dbReference type="EMBL" id="OQK15999.1"/>
    </source>
</evidence>
<dbReference type="PANTHER" id="PTHR46696:SF6">
    <property type="entry name" value="P450, PUTATIVE (EUROFUNG)-RELATED"/>
    <property type="match status" value="1"/>
</dbReference>
<reference evidence="2 3" key="1">
    <citation type="submission" date="2015-12" db="EMBL/GenBank/DDBJ databases">
        <authorList>
            <person name="Shamseldin A."/>
            <person name="Moawad H."/>
            <person name="Abd El-Rahim W.M."/>
            <person name="Sadowsky M.J."/>
        </authorList>
    </citation>
    <scope>NUCLEOTIDE SEQUENCE [LARGE SCALE GENOMIC DNA]</scope>
    <source>
        <strain evidence="2 3">WF1</strain>
    </source>
</reference>
<dbReference type="Proteomes" id="UP000191980">
    <property type="component" value="Unassembled WGS sequence"/>
</dbReference>
<dbReference type="InterPro" id="IPR001128">
    <property type="entry name" value="Cyt_P450"/>
</dbReference>
<dbReference type="CDD" id="cd11079">
    <property type="entry name" value="Cyp_unk"/>
    <property type="match status" value="1"/>
</dbReference>
<dbReference type="SUPFAM" id="SSF48264">
    <property type="entry name" value="Cytochrome P450"/>
    <property type="match status" value="1"/>
</dbReference>
<accession>A0A1V8M363</accession>
<name>A0A1V8M363_9GAMM</name>
<sequence length="380" mass="42904">MTDHIPDDISPDGRDLREYTDELRQNHAIVKNTSGEWVLLKHADVVAAAMDHENLSNNVSDYLQIPNGLDGEAHTHYRKIIDQYLSEEALEPYIPEFQKVAIQLMKELPKGKVLDAVNDIGAVFAVRAQCAWLGWPAKLEPRLLKWMADNHAATRSKFHDEMVIVANQFDEIIRSIIRPKRESHVQENSDITTRLCHDVIYGRELTEAELISILRNWTGGDLGSIALCVGVIVHQIAQQPELIEQLQKAENSEVEAFIDEVLRIDNPFVSNRRVTTCPIQIGGQDIPEGAKVKLHWTSANRDEAVFNKNEFSPEKNRPKNIVYGAGKHACPGRLLATWELRIMLQALLTSVQNIEIAHNQKVEREIAPLGGFHRVPVVLS</sequence>
<dbReference type="GO" id="GO:0004497">
    <property type="term" value="F:monooxygenase activity"/>
    <property type="evidence" value="ECO:0007669"/>
    <property type="project" value="InterPro"/>
</dbReference>
<dbReference type="GO" id="GO:0005506">
    <property type="term" value="F:iron ion binding"/>
    <property type="evidence" value="ECO:0007669"/>
    <property type="project" value="InterPro"/>
</dbReference>
<comment type="caution">
    <text evidence="2">The sequence shown here is derived from an EMBL/GenBank/DDBJ whole genome shotgun (WGS) entry which is preliminary data.</text>
</comment>
<dbReference type="Pfam" id="PF00067">
    <property type="entry name" value="p450"/>
    <property type="match status" value="1"/>
</dbReference>